<dbReference type="Pfam" id="PF01174">
    <property type="entry name" value="SNO"/>
    <property type="match status" value="1"/>
</dbReference>
<reference evidence="13 14" key="1">
    <citation type="submission" date="2017-02" db="EMBL/GenBank/DDBJ databases">
        <authorList>
            <person name="Peterson S.W."/>
        </authorList>
    </citation>
    <scope>NUCLEOTIDE SEQUENCE [LARGE SCALE GENOMIC DNA]</scope>
    <source>
        <strain evidence="13 14">LMG 22410</strain>
    </source>
</reference>
<gene>
    <name evidence="10" type="primary">pdxT</name>
    <name evidence="13" type="ORF">CZ674_08510</name>
</gene>
<feature type="binding site" evidence="10 12">
    <location>
        <position position="117"/>
    </location>
    <ligand>
        <name>L-glutamine</name>
        <dbReference type="ChEBI" id="CHEBI:58359"/>
    </ligand>
</feature>
<comment type="function">
    <text evidence="8 10">Catalyzes the hydrolysis of glutamine to glutamate and ammonia as part of the biosynthesis of pyridoxal 5'-phosphate. The resulting ammonia molecule is channeled to the active site of PdxS.</text>
</comment>
<dbReference type="RefSeq" id="WP_086992119.1">
    <property type="nucleotide sequence ID" value="NZ_FUHU01000036.1"/>
</dbReference>
<dbReference type="Proteomes" id="UP000195787">
    <property type="component" value="Unassembled WGS sequence"/>
</dbReference>
<keyword evidence="3 10" id="KW-0663">Pyridoxal phosphate</keyword>
<dbReference type="GO" id="GO:0042823">
    <property type="term" value="P:pyridoxal phosphate biosynthetic process"/>
    <property type="evidence" value="ECO:0007669"/>
    <property type="project" value="UniProtKB-UniRule"/>
</dbReference>
<keyword evidence="2 10" id="KW-0378">Hydrolase</keyword>
<dbReference type="PANTHER" id="PTHR31559:SF0">
    <property type="entry name" value="PYRIDOXAL 5'-PHOSPHATE SYNTHASE SUBUNIT SNO1-RELATED"/>
    <property type="match status" value="1"/>
</dbReference>
<comment type="pathway">
    <text evidence="10">Cofactor biosynthesis; pyridoxal 5'-phosphate biosynthesis.</text>
</comment>
<evidence type="ECO:0000256" key="9">
    <source>
        <dbReference type="ARBA" id="ARBA00064749"/>
    </source>
</evidence>
<dbReference type="NCBIfam" id="TIGR03800">
    <property type="entry name" value="PLP_synth_Pdx2"/>
    <property type="match status" value="1"/>
</dbReference>
<dbReference type="CDD" id="cd01749">
    <property type="entry name" value="GATase1_PB"/>
    <property type="match status" value="1"/>
</dbReference>
<dbReference type="FunFam" id="3.40.50.880:FF:000010">
    <property type="entry name" value="uncharacterized protein LOC100176842 isoform X2"/>
    <property type="match status" value="1"/>
</dbReference>
<comment type="catalytic activity">
    <reaction evidence="6 10">
        <text>aldehydo-D-ribose 5-phosphate + D-glyceraldehyde 3-phosphate + L-glutamine = pyridoxal 5'-phosphate + L-glutamate + phosphate + 3 H2O + H(+)</text>
        <dbReference type="Rhea" id="RHEA:31507"/>
        <dbReference type="ChEBI" id="CHEBI:15377"/>
        <dbReference type="ChEBI" id="CHEBI:15378"/>
        <dbReference type="ChEBI" id="CHEBI:29985"/>
        <dbReference type="ChEBI" id="CHEBI:43474"/>
        <dbReference type="ChEBI" id="CHEBI:58273"/>
        <dbReference type="ChEBI" id="CHEBI:58359"/>
        <dbReference type="ChEBI" id="CHEBI:59776"/>
        <dbReference type="ChEBI" id="CHEBI:597326"/>
        <dbReference type="EC" id="4.3.3.6"/>
    </reaction>
</comment>
<dbReference type="HAMAP" id="MF_01615">
    <property type="entry name" value="PdxT"/>
    <property type="match status" value="1"/>
</dbReference>
<dbReference type="EMBL" id="FUHU01000036">
    <property type="protein sequence ID" value="SJM62697.1"/>
    <property type="molecule type" value="Genomic_DNA"/>
</dbReference>
<dbReference type="AlphaFoldDB" id="A0A1R4G3M7"/>
<feature type="active site" description="Charge relay system" evidence="10 11">
    <location>
        <position position="181"/>
    </location>
</feature>
<feature type="active site" description="Charge relay system" evidence="10 11">
    <location>
        <position position="179"/>
    </location>
</feature>
<keyword evidence="13" id="KW-0808">Transferase</keyword>
<dbReference type="PROSITE" id="PS01236">
    <property type="entry name" value="PDXT_SNO_1"/>
    <property type="match status" value="1"/>
</dbReference>
<dbReference type="Gene3D" id="3.40.50.880">
    <property type="match status" value="1"/>
</dbReference>
<evidence type="ECO:0000256" key="5">
    <source>
        <dbReference type="ARBA" id="ARBA00023239"/>
    </source>
</evidence>
<keyword evidence="4 10" id="KW-0315">Glutamine amidotransferase</keyword>
<protein>
    <recommendedName>
        <fullName evidence="10">Pyridoxal 5'-phosphate synthase subunit PdxT</fullName>
        <ecNumber evidence="10">4.3.3.6</ecNumber>
    </recommendedName>
    <alternativeName>
        <fullName evidence="10">Pdx2</fullName>
    </alternativeName>
    <alternativeName>
        <fullName evidence="10">Pyridoxal 5'-phosphate synthase glutaminase subunit</fullName>
        <ecNumber evidence="10">3.5.1.2</ecNumber>
    </alternativeName>
</protein>
<dbReference type="GeneID" id="303173254"/>
<dbReference type="EC" id="3.5.1.2" evidence="10"/>
<name>A0A1R4G3M7_9MICO</name>
<evidence type="ECO:0000313" key="13">
    <source>
        <dbReference type="EMBL" id="SJM62697.1"/>
    </source>
</evidence>
<comment type="subunit">
    <text evidence="9 10">In the presence of PdxS, forms a dodecamer of heterodimers. Only shows activity in the heterodimer.</text>
</comment>
<dbReference type="PANTHER" id="PTHR31559">
    <property type="entry name" value="PYRIDOXAL 5'-PHOSPHATE SYNTHASE SUBUNIT SNO"/>
    <property type="match status" value="1"/>
</dbReference>
<dbReference type="InterPro" id="IPR021196">
    <property type="entry name" value="PdxT/SNO_CS"/>
</dbReference>
<evidence type="ECO:0000256" key="7">
    <source>
        <dbReference type="ARBA" id="ARBA00049534"/>
    </source>
</evidence>
<dbReference type="SUPFAM" id="SSF52317">
    <property type="entry name" value="Class I glutamine amidotransferase-like"/>
    <property type="match status" value="1"/>
</dbReference>
<keyword evidence="13" id="KW-0328">Glycosyltransferase</keyword>
<dbReference type="EC" id="4.3.3.6" evidence="10"/>
<comment type="similarity">
    <text evidence="1 10">Belongs to the glutaminase PdxT/SNO family.</text>
</comment>
<dbReference type="PROSITE" id="PS51130">
    <property type="entry name" value="PDXT_SNO_2"/>
    <property type="match status" value="1"/>
</dbReference>
<evidence type="ECO:0000256" key="12">
    <source>
        <dbReference type="PIRSR" id="PIRSR005639-2"/>
    </source>
</evidence>
<dbReference type="PIRSF" id="PIRSF005639">
    <property type="entry name" value="Glut_amidoT_SNO"/>
    <property type="match status" value="1"/>
</dbReference>
<dbReference type="GO" id="GO:0016757">
    <property type="term" value="F:glycosyltransferase activity"/>
    <property type="evidence" value="ECO:0007669"/>
    <property type="project" value="UniProtKB-KW"/>
</dbReference>
<dbReference type="GO" id="GO:0006543">
    <property type="term" value="P:L-glutamine catabolic process"/>
    <property type="evidence" value="ECO:0007669"/>
    <property type="project" value="UniProtKB-UniRule"/>
</dbReference>
<feature type="binding site" evidence="10 12">
    <location>
        <begin position="143"/>
        <end position="144"/>
    </location>
    <ligand>
        <name>L-glutamine</name>
        <dbReference type="ChEBI" id="CHEBI:58359"/>
    </ligand>
</feature>
<accession>A0A1R4G3M7</accession>
<dbReference type="GO" id="GO:0008614">
    <property type="term" value="P:pyridoxine metabolic process"/>
    <property type="evidence" value="ECO:0007669"/>
    <property type="project" value="TreeGrafter"/>
</dbReference>
<organism evidence="13 14">
    <name type="scientific">Agrococcus casei LMG 22410</name>
    <dbReference type="NCBI Taxonomy" id="1255656"/>
    <lineage>
        <taxon>Bacteria</taxon>
        <taxon>Bacillati</taxon>
        <taxon>Actinomycetota</taxon>
        <taxon>Actinomycetes</taxon>
        <taxon>Micrococcales</taxon>
        <taxon>Microbacteriaceae</taxon>
        <taxon>Agrococcus</taxon>
    </lineage>
</organism>
<dbReference type="PROSITE" id="PS51273">
    <property type="entry name" value="GATASE_TYPE_1"/>
    <property type="match status" value="1"/>
</dbReference>
<evidence type="ECO:0000256" key="3">
    <source>
        <dbReference type="ARBA" id="ARBA00022898"/>
    </source>
</evidence>
<evidence type="ECO:0000256" key="11">
    <source>
        <dbReference type="PIRSR" id="PIRSR005639-1"/>
    </source>
</evidence>
<dbReference type="GO" id="GO:0005829">
    <property type="term" value="C:cytosol"/>
    <property type="evidence" value="ECO:0007669"/>
    <property type="project" value="TreeGrafter"/>
</dbReference>
<dbReference type="GO" id="GO:1903600">
    <property type="term" value="C:glutaminase complex"/>
    <property type="evidence" value="ECO:0007669"/>
    <property type="project" value="TreeGrafter"/>
</dbReference>
<comment type="catalytic activity">
    <reaction evidence="7 10">
        <text>L-glutamine + H2O = L-glutamate + NH4(+)</text>
        <dbReference type="Rhea" id="RHEA:15889"/>
        <dbReference type="ChEBI" id="CHEBI:15377"/>
        <dbReference type="ChEBI" id="CHEBI:28938"/>
        <dbReference type="ChEBI" id="CHEBI:29985"/>
        <dbReference type="ChEBI" id="CHEBI:58359"/>
        <dbReference type="EC" id="3.5.1.2"/>
    </reaction>
</comment>
<keyword evidence="5 10" id="KW-0456">Lyase</keyword>
<dbReference type="InterPro" id="IPR029062">
    <property type="entry name" value="Class_I_gatase-like"/>
</dbReference>
<proteinExistence type="inferred from homology"/>
<feature type="active site" description="Nucleophile" evidence="10 11">
    <location>
        <position position="86"/>
    </location>
</feature>
<evidence type="ECO:0000256" key="8">
    <source>
        <dbReference type="ARBA" id="ARBA00054599"/>
    </source>
</evidence>
<sequence>MTAGAHPTRRIGVLALQGAVSEHASMLSALGAEPVLVRRPEQLDGLDALVVPGGESSAVARMAARVDLLPAVRGCIDAGMPVLGTCAGLILLAERVVDAGALDGFDRIGGLDVTVRRNGYGGQLASFEADVELDTASMHVAFIRAPIIEHVGADARVLATHDSRPVAVQQARVLAAAFHPEITGVDRLHRMLLSLID</sequence>
<evidence type="ECO:0000256" key="10">
    <source>
        <dbReference type="HAMAP-Rule" id="MF_01615"/>
    </source>
</evidence>
<evidence type="ECO:0000256" key="1">
    <source>
        <dbReference type="ARBA" id="ARBA00008345"/>
    </source>
</evidence>
<feature type="binding site" evidence="10 12">
    <location>
        <begin position="54"/>
        <end position="56"/>
    </location>
    <ligand>
        <name>L-glutamine</name>
        <dbReference type="ChEBI" id="CHEBI:58359"/>
    </ligand>
</feature>
<dbReference type="GO" id="GO:0004359">
    <property type="term" value="F:glutaminase activity"/>
    <property type="evidence" value="ECO:0007669"/>
    <property type="project" value="UniProtKB-UniRule"/>
</dbReference>
<keyword evidence="14" id="KW-1185">Reference proteome</keyword>
<dbReference type="GO" id="GO:0036381">
    <property type="term" value="F:pyridoxal 5'-phosphate synthase (glutamine hydrolysing) activity"/>
    <property type="evidence" value="ECO:0007669"/>
    <property type="project" value="UniProtKB-UniRule"/>
</dbReference>
<dbReference type="UniPathway" id="UPA00245"/>
<evidence type="ECO:0000256" key="4">
    <source>
        <dbReference type="ARBA" id="ARBA00022962"/>
    </source>
</evidence>
<dbReference type="OrthoDB" id="9810320at2"/>
<dbReference type="InterPro" id="IPR002161">
    <property type="entry name" value="PdxT/SNO"/>
</dbReference>
<evidence type="ECO:0000256" key="2">
    <source>
        <dbReference type="ARBA" id="ARBA00022801"/>
    </source>
</evidence>
<evidence type="ECO:0000256" key="6">
    <source>
        <dbReference type="ARBA" id="ARBA00047992"/>
    </source>
</evidence>
<evidence type="ECO:0000313" key="14">
    <source>
        <dbReference type="Proteomes" id="UP000195787"/>
    </source>
</evidence>